<evidence type="ECO:0000256" key="1">
    <source>
        <dbReference type="SAM" id="SignalP"/>
    </source>
</evidence>
<accession>A1YLE5</accession>
<organism evidence="2">
    <name type="scientific">Portunus pelagicus</name>
    <name type="common">Blue swimmer crab</name>
    <dbReference type="NCBI Taxonomy" id="80836"/>
    <lineage>
        <taxon>Eukaryota</taxon>
        <taxon>Metazoa</taxon>
        <taxon>Ecdysozoa</taxon>
        <taxon>Arthropoda</taxon>
        <taxon>Crustacea</taxon>
        <taxon>Multicrustacea</taxon>
        <taxon>Malacostraca</taxon>
        <taxon>Eumalacostraca</taxon>
        <taxon>Eucarida</taxon>
        <taxon>Decapoda</taxon>
        <taxon>Pleocyemata</taxon>
        <taxon>Brachyura</taxon>
        <taxon>Eubrachyura</taxon>
        <taxon>Portunoidea</taxon>
        <taxon>Portunidae</taxon>
        <taxon>Portuninae</taxon>
        <taxon>Portunus</taxon>
    </lineage>
</organism>
<proteinExistence type="evidence at transcript level"/>
<keyword evidence="1" id="KW-0732">Signal</keyword>
<evidence type="ECO:0000313" key="2">
    <source>
        <dbReference type="EMBL" id="ABM54466.1"/>
    </source>
</evidence>
<dbReference type="EMBL" id="EF102013">
    <property type="protein sequence ID" value="ABM54466.1"/>
    <property type="molecule type" value="mRNA"/>
</dbReference>
<reference evidence="2" key="1">
    <citation type="journal article" date="2007" name="BMC Biol.">
        <title>Gene expression profiling of cuticular proteins across the moult cycle of the crab Portunus pelagicus.</title>
        <authorList>
            <person name="Kuballa A.V."/>
            <person name="Merritt D.J."/>
            <person name="Elizur A."/>
        </authorList>
    </citation>
    <scope>NUCLEOTIDE SEQUENCE</scope>
</reference>
<name>A1YLE5_PORPE</name>
<feature type="chain" id="PRO_5012519607" evidence="1">
    <location>
        <begin position="16"/>
        <end position="211"/>
    </location>
</feature>
<sequence length="211" mass="22608">MRALVALAVLGVCSAFPIIPDDPLVAAEKERFLTTFKIIEEVSQPRGDSLGSRSADVYVVPPPQPKWTGPLASKVPAGLPGSTPFVSDTADVMNAKGQFFNTYNTQVVATRPRPGSPHNYYTEPGPAFKAPAPTRAPVASVAPVIIPAGPIYVPETPQKKWYGPLASDVPASLPGSSPVVFDTPEVNNAKAHFFNTYRQQVKAVVPRRFSQ</sequence>
<feature type="signal peptide" evidence="1">
    <location>
        <begin position="1"/>
        <end position="15"/>
    </location>
</feature>
<protein>
    <submittedName>
        <fullName evidence="2">Cuticle protein BD1</fullName>
    </submittedName>
</protein>
<dbReference type="AlphaFoldDB" id="A1YLE5"/>